<comment type="caution">
    <text evidence="14">The sequence shown here is derived from an EMBL/GenBank/DDBJ whole genome shotgun (WGS) entry which is preliminary data.</text>
</comment>
<feature type="domain" description="Ion transport" evidence="13">
    <location>
        <begin position="44"/>
        <end position="96"/>
    </location>
</feature>
<evidence type="ECO:0000313" key="15">
    <source>
        <dbReference type="Proteomes" id="UP000663868"/>
    </source>
</evidence>
<evidence type="ECO:0000256" key="2">
    <source>
        <dbReference type="ARBA" id="ARBA00022448"/>
    </source>
</evidence>
<evidence type="ECO:0000256" key="6">
    <source>
        <dbReference type="ARBA" id="ARBA00022837"/>
    </source>
</evidence>
<keyword evidence="11" id="KW-0407">Ion channel</keyword>
<dbReference type="PANTHER" id="PTHR45628">
    <property type="entry name" value="VOLTAGE-DEPENDENT CALCIUM CHANNEL TYPE A SUBUNIT ALPHA-1"/>
    <property type="match status" value="1"/>
</dbReference>
<reference evidence="14" key="1">
    <citation type="submission" date="2021-02" db="EMBL/GenBank/DDBJ databases">
        <authorList>
            <person name="Nowell W R."/>
        </authorList>
    </citation>
    <scope>NUCLEOTIDE SEQUENCE</scope>
</reference>
<dbReference type="GO" id="GO:0008331">
    <property type="term" value="F:high voltage-gated calcium channel activity"/>
    <property type="evidence" value="ECO:0007669"/>
    <property type="project" value="TreeGrafter"/>
</dbReference>
<keyword evidence="3" id="KW-0109">Calcium transport</keyword>
<dbReference type="GO" id="GO:0098703">
    <property type="term" value="P:calcium ion import across plasma membrane"/>
    <property type="evidence" value="ECO:0007669"/>
    <property type="project" value="TreeGrafter"/>
</dbReference>
<accession>A0A820RAW8</accession>
<evidence type="ECO:0000256" key="10">
    <source>
        <dbReference type="ARBA" id="ARBA00023136"/>
    </source>
</evidence>
<keyword evidence="9" id="KW-0406">Ion transport</keyword>
<keyword evidence="10 12" id="KW-0472">Membrane</keyword>
<evidence type="ECO:0000256" key="3">
    <source>
        <dbReference type="ARBA" id="ARBA00022568"/>
    </source>
</evidence>
<keyword evidence="8 12" id="KW-1133">Transmembrane helix</keyword>
<evidence type="ECO:0000256" key="1">
    <source>
        <dbReference type="ARBA" id="ARBA00004141"/>
    </source>
</evidence>
<dbReference type="Proteomes" id="UP000663868">
    <property type="component" value="Unassembled WGS sequence"/>
</dbReference>
<evidence type="ECO:0000256" key="5">
    <source>
        <dbReference type="ARBA" id="ARBA00022692"/>
    </source>
</evidence>
<keyword evidence="7" id="KW-0851">Voltage-gated channel</keyword>
<dbReference type="Pfam" id="PF00520">
    <property type="entry name" value="Ion_trans"/>
    <property type="match status" value="1"/>
</dbReference>
<evidence type="ECO:0000313" key="14">
    <source>
        <dbReference type="EMBL" id="CAF4432878.1"/>
    </source>
</evidence>
<protein>
    <recommendedName>
        <fullName evidence="13">Ion transport domain-containing protein</fullName>
    </recommendedName>
</protein>
<keyword evidence="4" id="KW-0107">Calcium channel</keyword>
<dbReference type="AlphaFoldDB" id="A0A820RAW8"/>
<organism evidence="14 15">
    <name type="scientific">Adineta steineri</name>
    <dbReference type="NCBI Taxonomy" id="433720"/>
    <lineage>
        <taxon>Eukaryota</taxon>
        <taxon>Metazoa</taxon>
        <taxon>Spiralia</taxon>
        <taxon>Gnathifera</taxon>
        <taxon>Rotifera</taxon>
        <taxon>Eurotatoria</taxon>
        <taxon>Bdelloidea</taxon>
        <taxon>Adinetida</taxon>
        <taxon>Adinetidae</taxon>
        <taxon>Adineta</taxon>
    </lineage>
</organism>
<dbReference type="Gene3D" id="1.10.287.70">
    <property type="match status" value="1"/>
</dbReference>
<dbReference type="InterPro" id="IPR005821">
    <property type="entry name" value="Ion_trans_dom"/>
</dbReference>
<name>A0A820RAW8_9BILA</name>
<evidence type="ECO:0000259" key="13">
    <source>
        <dbReference type="Pfam" id="PF00520"/>
    </source>
</evidence>
<dbReference type="InterPro" id="IPR050599">
    <property type="entry name" value="VDCC_alpha-1_subunit"/>
</dbReference>
<evidence type="ECO:0000256" key="4">
    <source>
        <dbReference type="ARBA" id="ARBA00022673"/>
    </source>
</evidence>
<evidence type="ECO:0000256" key="11">
    <source>
        <dbReference type="ARBA" id="ARBA00023303"/>
    </source>
</evidence>
<keyword evidence="2" id="KW-0813">Transport</keyword>
<evidence type="ECO:0000256" key="7">
    <source>
        <dbReference type="ARBA" id="ARBA00022882"/>
    </source>
</evidence>
<evidence type="ECO:0000256" key="8">
    <source>
        <dbReference type="ARBA" id="ARBA00022989"/>
    </source>
</evidence>
<evidence type="ECO:0000256" key="12">
    <source>
        <dbReference type="SAM" id="Phobius"/>
    </source>
</evidence>
<comment type="subcellular location">
    <subcellularLocation>
        <location evidence="1">Membrane</location>
        <topology evidence="1">Multi-pass membrane protein</topology>
    </subcellularLocation>
</comment>
<feature type="transmembrane region" description="Helical" evidence="12">
    <location>
        <begin position="64"/>
        <end position="86"/>
    </location>
</feature>
<sequence length="96" mass="11158">MGKCSEIPKLHQNNITCELDFYSSNSSLINKTINSCINWNQYYRVCATSNENPYSGVISFDNIALAWIAIFQIITLENWVSIMYYIQDAHSFYAWI</sequence>
<evidence type="ECO:0000256" key="9">
    <source>
        <dbReference type="ARBA" id="ARBA00023065"/>
    </source>
</evidence>
<gene>
    <name evidence="14" type="ORF">KXQ929_LOCUS52890</name>
</gene>
<keyword evidence="6" id="KW-0106">Calcium</keyword>
<keyword evidence="5 12" id="KW-0812">Transmembrane</keyword>
<dbReference type="PANTHER" id="PTHR45628:SF22">
    <property type="entry name" value="VOLTAGE-DEPENDENT T-TYPE CALCIUM CHANNEL SUBUNIT ALPHA"/>
    <property type="match status" value="1"/>
</dbReference>
<feature type="non-terminal residue" evidence="14">
    <location>
        <position position="1"/>
    </location>
</feature>
<dbReference type="EMBL" id="CAJOBB010028891">
    <property type="protein sequence ID" value="CAF4432878.1"/>
    <property type="molecule type" value="Genomic_DNA"/>
</dbReference>
<proteinExistence type="predicted"/>
<dbReference type="GO" id="GO:0005891">
    <property type="term" value="C:voltage-gated calcium channel complex"/>
    <property type="evidence" value="ECO:0007669"/>
    <property type="project" value="TreeGrafter"/>
</dbReference>